<evidence type="ECO:0000313" key="2">
    <source>
        <dbReference type="EMBL" id="MDC8829363.1"/>
    </source>
</evidence>
<gene>
    <name evidence="2" type="ORF">OIK42_01185</name>
</gene>
<name>A0ABT5KXJ8_9ALTE</name>
<keyword evidence="3" id="KW-1185">Reference proteome</keyword>
<organism evidence="2 3">
    <name type="scientific">Alteromonas gilva</name>
    <dbReference type="NCBI Taxonomy" id="2987522"/>
    <lineage>
        <taxon>Bacteria</taxon>
        <taxon>Pseudomonadati</taxon>
        <taxon>Pseudomonadota</taxon>
        <taxon>Gammaproteobacteria</taxon>
        <taxon>Alteromonadales</taxon>
        <taxon>Alteromonadaceae</taxon>
        <taxon>Alteromonas/Salinimonas group</taxon>
        <taxon>Alteromonas</taxon>
    </lineage>
</organism>
<feature type="transmembrane region" description="Helical" evidence="1">
    <location>
        <begin position="67"/>
        <end position="91"/>
    </location>
</feature>
<sequence>MGMLTLFLLIVVCANVVCIGCYRKYKSPFEKVAFYSGIIGIVALPVNIVGLFLGATNIQGVHGDLSIFLLVFIVWAATAIISVVANINLIIRKVKS</sequence>
<keyword evidence="1" id="KW-0472">Membrane</keyword>
<dbReference type="EMBL" id="JAQQXP010000001">
    <property type="protein sequence ID" value="MDC8829363.1"/>
    <property type="molecule type" value="Genomic_DNA"/>
</dbReference>
<reference evidence="2 3" key="1">
    <citation type="submission" date="2022-10" db="EMBL/GenBank/DDBJ databases">
        <title>Alteromonas sp. chi3 Genome sequencing.</title>
        <authorList>
            <person name="Park S."/>
        </authorList>
    </citation>
    <scope>NUCLEOTIDE SEQUENCE [LARGE SCALE GENOMIC DNA]</scope>
    <source>
        <strain evidence="3">chi3</strain>
    </source>
</reference>
<evidence type="ECO:0000313" key="3">
    <source>
        <dbReference type="Proteomes" id="UP001218788"/>
    </source>
</evidence>
<proteinExistence type="predicted"/>
<accession>A0ABT5KXJ8</accession>
<protein>
    <submittedName>
        <fullName evidence="2">Uncharacterized protein</fullName>
    </submittedName>
</protein>
<keyword evidence="1" id="KW-0812">Transmembrane</keyword>
<keyword evidence="1" id="KW-1133">Transmembrane helix</keyword>
<evidence type="ECO:0000256" key="1">
    <source>
        <dbReference type="SAM" id="Phobius"/>
    </source>
</evidence>
<comment type="caution">
    <text evidence="2">The sequence shown here is derived from an EMBL/GenBank/DDBJ whole genome shotgun (WGS) entry which is preliminary data.</text>
</comment>
<dbReference type="RefSeq" id="WP_273637727.1">
    <property type="nucleotide sequence ID" value="NZ_JAQQXP010000001.1"/>
</dbReference>
<feature type="transmembrane region" description="Helical" evidence="1">
    <location>
        <begin position="34"/>
        <end position="55"/>
    </location>
</feature>
<dbReference type="Proteomes" id="UP001218788">
    <property type="component" value="Unassembled WGS sequence"/>
</dbReference>